<dbReference type="GO" id="GO:0050532">
    <property type="term" value="F:2-phosphosulfolactate phosphatase activity"/>
    <property type="evidence" value="ECO:0007669"/>
    <property type="project" value="UniProtKB-EC"/>
</dbReference>
<evidence type="ECO:0000256" key="6">
    <source>
        <dbReference type="ARBA" id="ARBA00033711"/>
    </source>
</evidence>
<dbReference type="SUPFAM" id="SSF142823">
    <property type="entry name" value="ComB-like"/>
    <property type="match status" value="1"/>
</dbReference>
<gene>
    <name evidence="7" type="primary">comB</name>
    <name evidence="7" type="ORF">FPLJOMBM_00021</name>
</gene>
<sequence>MIHLVNYRITIGGDNILRRGVTEIEEILVVIDVLRASSTIVTALANGIKEVIPVNREEMAFGLRKEGYILAGEHNGVKLPDFDLGNSPIELLRYIEQLNIEKIALKTTNSTEILTEVKSALICSSLNLTATKHELEEKSRDTNLLVVGSRHGITEDLAVAMALYSSLNDGLEINNAYLKECISRCNTAKHLIEIGYKRDVEFVSQIDKYDAIPILKGGVICIAQ</sequence>
<dbReference type="GO" id="GO:0000287">
    <property type="term" value="F:magnesium ion binding"/>
    <property type="evidence" value="ECO:0007669"/>
    <property type="project" value="InterPro"/>
</dbReference>
<dbReference type="EC" id="3.1.3.71" evidence="3"/>
<comment type="similarity">
    <text evidence="2">Belongs to the ComB family.</text>
</comment>
<proteinExistence type="inferred from homology"/>
<dbReference type="PANTHER" id="PTHR37311">
    <property type="entry name" value="2-PHOSPHOSULFOLACTATE PHOSPHATASE-RELATED"/>
    <property type="match status" value="1"/>
</dbReference>
<organism evidence="7">
    <name type="scientific">Candidatus Methanogaster sp. ANME-2c ERB4</name>
    <dbReference type="NCBI Taxonomy" id="2759911"/>
    <lineage>
        <taxon>Archaea</taxon>
        <taxon>Methanobacteriati</taxon>
        <taxon>Methanobacteriota</taxon>
        <taxon>Stenosarchaea group</taxon>
        <taxon>Methanomicrobia</taxon>
        <taxon>Methanosarcinales</taxon>
        <taxon>ANME-2 cluster</taxon>
        <taxon>Candidatus Methanogasteraceae</taxon>
        <taxon>Candidatus Methanogaster</taxon>
    </lineage>
</organism>
<dbReference type="GO" id="GO:0050545">
    <property type="term" value="F:sulfopyruvate decarboxylase activity"/>
    <property type="evidence" value="ECO:0007669"/>
    <property type="project" value="TreeGrafter"/>
</dbReference>
<reference evidence="7" key="1">
    <citation type="submission" date="2020-06" db="EMBL/GenBank/DDBJ databases">
        <title>Unique genomic features of the anaerobic methanotrophic archaea.</title>
        <authorList>
            <person name="Chadwick G.L."/>
            <person name="Skennerton C.T."/>
            <person name="Laso-Perez R."/>
            <person name="Leu A.O."/>
            <person name="Speth D.R."/>
            <person name="Yu H."/>
            <person name="Morgan-Lang C."/>
            <person name="Hatzenpichler R."/>
            <person name="Goudeau D."/>
            <person name="Malmstrom R."/>
            <person name="Brazelton W.J."/>
            <person name="Woyke T."/>
            <person name="Hallam S.J."/>
            <person name="Tyson G.W."/>
            <person name="Wegener G."/>
            <person name="Boetius A."/>
            <person name="Orphan V."/>
        </authorList>
    </citation>
    <scope>NUCLEOTIDE SEQUENCE</scope>
</reference>
<dbReference type="Gene3D" id="3.90.1560.10">
    <property type="entry name" value="ComB-like"/>
    <property type="match status" value="1"/>
</dbReference>
<accession>A0A7G9Y4J6</accession>
<comment type="catalytic activity">
    <reaction evidence="6">
        <text>(2R)-O-phospho-3-sulfolactate + H2O = (2R)-3-sulfolactate + phosphate</text>
        <dbReference type="Rhea" id="RHEA:23416"/>
        <dbReference type="ChEBI" id="CHEBI:15377"/>
        <dbReference type="ChEBI" id="CHEBI:15597"/>
        <dbReference type="ChEBI" id="CHEBI:43474"/>
        <dbReference type="ChEBI" id="CHEBI:58738"/>
        <dbReference type="EC" id="3.1.3.71"/>
    </reaction>
</comment>
<dbReference type="InterPro" id="IPR036702">
    <property type="entry name" value="ComB-like_sf"/>
</dbReference>
<evidence type="ECO:0000313" key="7">
    <source>
        <dbReference type="EMBL" id="QNO42930.1"/>
    </source>
</evidence>
<dbReference type="InterPro" id="IPR005238">
    <property type="entry name" value="ComB-like"/>
</dbReference>
<evidence type="ECO:0000256" key="3">
    <source>
        <dbReference type="ARBA" id="ARBA00012953"/>
    </source>
</evidence>
<dbReference type="PANTHER" id="PTHR37311:SF1">
    <property type="entry name" value="2-PHOSPHOSULFOLACTATE PHOSPHATASE-RELATED"/>
    <property type="match status" value="1"/>
</dbReference>
<dbReference type="EMBL" id="MT630781">
    <property type="protein sequence ID" value="QNO42930.1"/>
    <property type="molecule type" value="Genomic_DNA"/>
</dbReference>
<dbReference type="Pfam" id="PF04029">
    <property type="entry name" value="2-ph_phosp"/>
    <property type="match status" value="1"/>
</dbReference>
<evidence type="ECO:0000256" key="5">
    <source>
        <dbReference type="ARBA" id="ARBA00022842"/>
    </source>
</evidence>
<evidence type="ECO:0000256" key="2">
    <source>
        <dbReference type="ARBA" id="ARBA00009997"/>
    </source>
</evidence>
<evidence type="ECO:0000256" key="1">
    <source>
        <dbReference type="ARBA" id="ARBA00001946"/>
    </source>
</evidence>
<protein>
    <recommendedName>
        <fullName evidence="3">2-phosphosulfolactate phosphatase</fullName>
        <ecNumber evidence="3">3.1.3.71</ecNumber>
    </recommendedName>
</protein>
<evidence type="ECO:0000256" key="4">
    <source>
        <dbReference type="ARBA" id="ARBA00022801"/>
    </source>
</evidence>
<name>A0A7G9Y4J6_9EURY</name>
<comment type="cofactor">
    <cofactor evidence="1">
        <name>Mg(2+)</name>
        <dbReference type="ChEBI" id="CHEBI:18420"/>
    </cofactor>
</comment>
<keyword evidence="4 7" id="KW-0378">Hydrolase</keyword>
<keyword evidence="5" id="KW-0460">Magnesium</keyword>
<dbReference type="AlphaFoldDB" id="A0A7G9Y4J6"/>